<keyword evidence="1" id="KW-1133">Transmembrane helix</keyword>
<evidence type="ECO:0000256" key="1">
    <source>
        <dbReference type="SAM" id="Phobius"/>
    </source>
</evidence>
<feature type="transmembrane region" description="Helical" evidence="1">
    <location>
        <begin position="53"/>
        <end position="86"/>
    </location>
</feature>
<name>A0A8C5U684_9PASS</name>
<sequence>MIFFFSSGRVPSALTLEMKSKAVLFIAGPSGASRAVPAHPGAAPTMDNVLWLFFWFAFLLLCWFGVFFCLVLFVFWFFVCLLFGFFNKMPLPGLFGFSFSYLNVLI</sequence>
<organism evidence="2 3">
    <name type="scientific">Malurus cyaneus samueli</name>
    <dbReference type="NCBI Taxonomy" id="2593467"/>
    <lineage>
        <taxon>Eukaryota</taxon>
        <taxon>Metazoa</taxon>
        <taxon>Chordata</taxon>
        <taxon>Craniata</taxon>
        <taxon>Vertebrata</taxon>
        <taxon>Euteleostomi</taxon>
        <taxon>Archelosauria</taxon>
        <taxon>Archosauria</taxon>
        <taxon>Dinosauria</taxon>
        <taxon>Saurischia</taxon>
        <taxon>Theropoda</taxon>
        <taxon>Coelurosauria</taxon>
        <taxon>Aves</taxon>
        <taxon>Neognathae</taxon>
        <taxon>Neoaves</taxon>
        <taxon>Telluraves</taxon>
        <taxon>Australaves</taxon>
        <taxon>Passeriformes</taxon>
        <taxon>Meliphagoidea</taxon>
        <taxon>Maluridae</taxon>
        <taxon>Malurus</taxon>
    </lineage>
</organism>
<accession>A0A8C5U684</accession>
<keyword evidence="1" id="KW-0812">Transmembrane</keyword>
<proteinExistence type="predicted"/>
<keyword evidence="3" id="KW-1185">Reference proteome</keyword>
<keyword evidence="1" id="KW-0472">Membrane</keyword>
<reference evidence="2" key="2">
    <citation type="submission" date="2025-09" db="UniProtKB">
        <authorList>
            <consortium name="Ensembl"/>
        </authorList>
    </citation>
    <scope>IDENTIFICATION</scope>
</reference>
<dbReference type="Ensembl" id="ENSMCST00000016137.1">
    <property type="protein sequence ID" value="ENSMCSP00000015734.1"/>
    <property type="gene ID" value="ENSMCSG00000011074.1"/>
</dbReference>
<evidence type="ECO:0000313" key="3">
    <source>
        <dbReference type="Proteomes" id="UP000694560"/>
    </source>
</evidence>
<dbReference type="Proteomes" id="UP000694560">
    <property type="component" value="Unplaced"/>
</dbReference>
<reference evidence="2" key="1">
    <citation type="submission" date="2025-08" db="UniProtKB">
        <authorList>
            <consortium name="Ensembl"/>
        </authorList>
    </citation>
    <scope>IDENTIFICATION</scope>
</reference>
<dbReference type="AlphaFoldDB" id="A0A8C5U684"/>
<protein>
    <submittedName>
        <fullName evidence="2">Uncharacterized protein</fullName>
    </submittedName>
</protein>
<evidence type="ECO:0000313" key="2">
    <source>
        <dbReference type="Ensembl" id="ENSMCSP00000015734.1"/>
    </source>
</evidence>